<sequence>MKGFAAALLIWTLLSPRRAGGEAWPTHTACRNGNLQVLYQSCADSVDVCLATEKAVLQSSGSSPDPLQDFGFSVDQCARQLKPNINIRFGMVLREDIEQLFLDVALFSKGLSILNFSYPVCEVDLPKFSFCGRRKGGRLPGPAGALQPRPCHRGLCQRHRPLFLSLSKHGQQSRGNSAPPTDPAEREDQQTTQQASWKVPALMSAAGPEVPALPGCNESPAVSASQELLGVNPAVLRDRPSSLSALLTKLTSFQLLGAQDQIKKLAHKECLVVCLRILVQPCSCSVSSSAHRATGCHSISDAERCRKVGAR</sequence>
<evidence type="ECO:0000256" key="1">
    <source>
        <dbReference type="SAM" id="MobiDB-lite"/>
    </source>
</evidence>
<dbReference type="STRING" id="30522.A0A4W2DM92"/>
<evidence type="ECO:0000256" key="2">
    <source>
        <dbReference type="SAM" id="SignalP"/>
    </source>
</evidence>
<feature type="region of interest" description="Disordered" evidence="1">
    <location>
        <begin position="167"/>
        <end position="196"/>
    </location>
</feature>
<organism evidence="3 4">
    <name type="scientific">Bos indicus x Bos taurus</name>
    <name type="common">Hybrid cattle</name>
    <dbReference type="NCBI Taxonomy" id="30522"/>
    <lineage>
        <taxon>Eukaryota</taxon>
        <taxon>Metazoa</taxon>
        <taxon>Chordata</taxon>
        <taxon>Craniata</taxon>
        <taxon>Vertebrata</taxon>
        <taxon>Euteleostomi</taxon>
        <taxon>Mammalia</taxon>
        <taxon>Eutheria</taxon>
        <taxon>Laurasiatheria</taxon>
        <taxon>Artiodactyla</taxon>
        <taxon>Ruminantia</taxon>
        <taxon>Pecora</taxon>
        <taxon>Bovidae</taxon>
        <taxon>Bovinae</taxon>
        <taxon>Bos</taxon>
    </lineage>
</organism>
<dbReference type="PANTHER" id="PTHR20838:SF0">
    <property type="entry name" value="LYMPHOCYTE ANTIGEN 86"/>
    <property type="match status" value="1"/>
</dbReference>
<dbReference type="GO" id="GO:0031666">
    <property type="term" value="P:positive regulation of lipopolysaccharide-mediated signaling pathway"/>
    <property type="evidence" value="ECO:0007669"/>
    <property type="project" value="TreeGrafter"/>
</dbReference>
<dbReference type="AlphaFoldDB" id="A0A4W2DM92"/>
<accession>A0A4W2DM92</accession>
<reference evidence="3 4" key="1">
    <citation type="submission" date="2018-11" db="EMBL/GenBank/DDBJ databases">
        <title>Haplotype-resolved cattle genomes.</title>
        <authorList>
            <person name="Low W.Y."/>
            <person name="Tearle R."/>
            <person name="Bickhart D.M."/>
            <person name="Rosen B.D."/>
            <person name="Koren S."/>
            <person name="Rhie A."/>
            <person name="Hiendleder S."/>
            <person name="Phillippy A.M."/>
            <person name="Smith T.P.L."/>
            <person name="Williams J.L."/>
        </authorList>
    </citation>
    <scope>NUCLEOTIDE SEQUENCE [LARGE SCALE GENOMIC DNA]</scope>
</reference>
<dbReference type="GO" id="GO:0045087">
    <property type="term" value="P:innate immune response"/>
    <property type="evidence" value="ECO:0007669"/>
    <property type="project" value="TreeGrafter"/>
</dbReference>
<name>A0A4W2DM92_BOBOX</name>
<evidence type="ECO:0000313" key="3">
    <source>
        <dbReference type="Ensembl" id="ENSBIXP00000027551.1"/>
    </source>
</evidence>
<feature type="chain" id="PRO_5021251190" description="Lymphocyte antigen 86" evidence="2">
    <location>
        <begin position="24"/>
        <end position="311"/>
    </location>
</feature>
<keyword evidence="2" id="KW-0732">Signal</keyword>
<dbReference type="Gene3D" id="2.60.40.770">
    <property type="match status" value="2"/>
</dbReference>
<feature type="compositionally biased region" description="Polar residues" evidence="1">
    <location>
        <begin position="168"/>
        <end position="179"/>
    </location>
</feature>
<proteinExistence type="predicted"/>
<dbReference type="InterPro" id="IPR039945">
    <property type="entry name" value="LY86"/>
</dbReference>
<evidence type="ECO:0000313" key="4">
    <source>
        <dbReference type="Proteomes" id="UP000314981"/>
    </source>
</evidence>
<dbReference type="PANTHER" id="PTHR20838">
    <property type="entry name" value="LYMPHOCYTE ANTIGEN 86"/>
    <property type="match status" value="1"/>
</dbReference>
<dbReference type="Ensembl" id="ENSBIXT00000013022.1">
    <property type="protein sequence ID" value="ENSBIXP00000027551.1"/>
    <property type="gene ID" value="ENSBIXG00000008430.1"/>
</dbReference>
<keyword evidence="4" id="KW-1185">Reference proteome</keyword>
<evidence type="ECO:0008006" key="5">
    <source>
        <dbReference type="Google" id="ProtNLM"/>
    </source>
</evidence>
<reference evidence="3" key="2">
    <citation type="submission" date="2025-08" db="UniProtKB">
        <authorList>
            <consortium name="Ensembl"/>
        </authorList>
    </citation>
    <scope>IDENTIFICATION</scope>
</reference>
<reference evidence="3" key="3">
    <citation type="submission" date="2025-09" db="UniProtKB">
        <authorList>
            <consortium name="Ensembl"/>
        </authorList>
    </citation>
    <scope>IDENTIFICATION</scope>
</reference>
<protein>
    <recommendedName>
        <fullName evidence="5">Lymphocyte antigen 86</fullName>
    </recommendedName>
</protein>
<dbReference type="Proteomes" id="UP000314981">
    <property type="component" value="Chromosome 23"/>
</dbReference>
<feature type="signal peptide" evidence="2">
    <location>
        <begin position="1"/>
        <end position="23"/>
    </location>
</feature>